<comment type="caution">
    <text evidence="1">The sequence shown here is derived from an EMBL/GenBank/DDBJ whole genome shotgun (WGS) entry which is preliminary data.</text>
</comment>
<dbReference type="AlphaFoldDB" id="A0A0F9JPM8"/>
<dbReference type="InterPro" id="IPR038563">
    <property type="entry name" value="Endonuclease_7_sf"/>
</dbReference>
<evidence type="ECO:0008006" key="2">
    <source>
        <dbReference type="Google" id="ProtNLM"/>
    </source>
</evidence>
<proteinExistence type="predicted"/>
<dbReference type="SUPFAM" id="SSF54060">
    <property type="entry name" value="His-Me finger endonucleases"/>
    <property type="match status" value="1"/>
</dbReference>
<dbReference type="InterPro" id="IPR044925">
    <property type="entry name" value="His-Me_finger_sf"/>
</dbReference>
<name>A0A0F9JPM8_9ZZZZ</name>
<protein>
    <recommendedName>
        <fullName evidence="2">Recombination endonuclease VII</fullName>
    </recommendedName>
</protein>
<reference evidence="1" key="1">
    <citation type="journal article" date="2015" name="Nature">
        <title>Complex archaea that bridge the gap between prokaryotes and eukaryotes.</title>
        <authorList>
            <person name="Spang A."/>
            <person name="Saw J.H."/>
            <person name="Jorgensen S.L."/>
            <person name="Zaremba-Niedzwiedzka K."/>
            <person name="Martijn J."/>
            <person name="Lind A.E."/>
            <person name="van Eijk R."/>
            <person name="Schleper C."/>
            <person name="Guy L."/>
            <person name="Ettema T.J."/>
        </authorList>
    </citation>
    <scope>NUCLEOTIDE SEQUENCE</scope>
</reference>
<dbReference type="Pfam" id="PF02945">
    <property type="entry name" value="Endonuclease_7"/>
    <property type="match status" value="1"/>
</dbReference>
<accession>A0A0F9JPM8</accession>
<evidence type="ECO:0000313" key="1">
    <source>
        <dbReference type="EMBL" id="KKM00938.1"/>
    </source>
</evidence>
<organism evidence="1">
    <name type="scientific">marine sediment metagenome</name>
    <dbReference type="NCBI Taxonomy" id="412755"/>
    <lineage>
        <taxon>unclassified sequences</taxon>
        <taxon>metagenomes</taxon>
        <taxon>ecological metagenomes</taxon>
    </lineage>
</organism>
<dbReference type="Gene3D" id="3.40.1800.10">
    <property type="entry name" value="His-Me finger endonucleases"/>
    <property type="match status" value="1"/>
</dbReference>
<sequence>VPEAECNKKLCLDHCHETGEFRGWLCRHCSMVIGQLKDSREIALNALLYIQRHETQTPIEKG</sequence>
<dbReference type="EMBL" id="LAZR01017315">
    <property type="protein sequence ID" value="KKM00938.1"/>
    <property type="molecule type" value="Genomic_DNA"/>
</dbReference>
<gene>
    <name evidence="1" type="ORF">LCGC14_1799470</name>
</gene>
<feature type="non-terminal residue" evidence="1">
    <location>
        <position position="1"/>
    </location>
</feature>
<dbReference type="InterPro" id="IPR004211">
    <property type="entry name" value="Endonuclease_7"/>
</dbReference>